<gene>
    <name evidence="1" type="ORF">RGR602_CH02835</name>
</gene>
<organism evidence="1 2">
    <name type="scientific">Rhizobium gallicum bv. gallicum R602sp</name>
    <dbReference type="NCBI Taxonomy" id="1041138"/>
    <lineage>
        <taxon>Bacteria</taxon>
        <taxon>Pseudomonadati</taxon>
        <taxon>Pseudomonadota</taxon>
        <taxon>Alphaproteobacteria</taxon>
        <taxon>Hyphomicrobiales</taxon>
        <taxon>Rhizobiaceae</taxon>
        <taxon>Rhizobium/Agrobacterium group</taxon>
        <taxon>Rhizobium</taxon>
    </lineage>
</organism>
<evidence type="ECO:0000313" key="1">
    <source>
        <dbReference type="EMBL" id="AJD42153.1"/>
    </source>
</evidence>
<dbReference type="AlphaFoldDB" id="A0A0B4X6I1"/>
<dbReference type="EMBL" id="CP006877">
    <property type="protein sequence ID" value="AJD42153.1"/>
    <property type="molecule type" value="Genomic_DNA"/>
</dbReference>
<protein>
    <submittedName>
        <fullName evidence="1">Uncharacterized protein</fullName>
    </submittedName>
</protein>
<name>A0A0B4X6I1_9HYPH</name>
<keyword evidence="2" id="KW-1185">Reference proteome</keyword>
<dbReference type="KEGG" id="rga:RGR602_CH02835"/>
<evidence type="ECO:0000313" key="2">
    <source>
        <dbReference type="Proteomes" id="UP000031368"/>
    </source>
</evidence>
<dbReference type="HOGENOM" id="CLU_2901076_0_0_5"/>
<reference evidence="1 2" key="1">
    <citation type="submission" date="2013-11" db="EMBL/GenBank/DDBJ databases">
        <title>Complete genome sequence of Rhizobium gallicum bv. gallicum R602.</title>
        <authorList>
            <person name="Bustos P."/>
            <person name="Santamaria R.I."/>
            <person name="Lozano L."/>
            <person name="Acosta J.L."/>
            <person name="Ormeno-Orrillo E."/>
            <person name="Rogel M.A."/>
            <person name="Romero D."/>
            <person name="Cevallos M.A."/>
            <person name="Martinez-Romero E."/>
            <person name="Gonzalez V."/>
        </authorList>
    </citation>
    <scope>NUCLEOTIDE SEQUENCE [LARGE SCALE GENOMIC DNA]</scope>
    <source>
        <strain evidence="1 2">R602</strain>
    </source>
</reference>
<dbReference type="Proteomes" id="UP000031368">
    <property type="component" value="Chromosome"/>
</dbReference>
<accession>A0A0B4X6I1</accession>
<proteinExistence type="predicted"/>
<sequence>MEKAPESFLVSGEDARFSGAGVLRRTLMKFPSELVEMPTSTVLVREIRLPAAFARYQTVGAK</sequence>